<dbReference type="GO" id="GO:0016020">
    <property type="term" value="C:membrane"/>
    <property type="evidence" value="ECO:0007669"/>
    <property type="project" value="UniProtKB-SubCell"/>
</dbReference>
<feature type="transmembrane region" description="Helical" evidence="5">
    <location>
        <begin position="120"/>
        <end position="137"/>
    </location>
</feature>
<dbReference type="InterPro" id="IPR009915">
    <property type="entry name" value="NnrU_dom"/>
</dbReference>
<comment type="caution">
    <text evidence="7">The sequence shown here is derived from an EMBL/GenBank/DDBJ whole genome shotgun (WGS) entry which is preliminary data.</text>
</comment>
<keyword evidence="4 5" id="KW-0472">Membrane</keyword>
<evidence type="ECO:0000259" key="6">
    <source>
        <dbReference type="Pfam" id="PF07298"/>
    </source>
</evidence>
<name>A0A3A8BAB3_9RHOB</name>
<evidence type="ECO:0000256" key="5">
    <source>
        <dbReference type="SAM" id="Phobius"/>
    </source>
</evidence>
<keyword evidence="2 5" id="KW-0812">Transmembrane</keyword>
<feature type="transmembrane region" description="Helical" evidence="5">
    <location>
        <begin position="157"/>
        <end position="177"/>
    </location>
</feature>
<feature type="transmembrane region" description="Helical" evidence="5">
    <location>
        <begin position="35"/>
        <end position="53"/>
    </location>
</feature>
<protein>
    <recommendedName>
        <fullName evidence="6">NnrU domain-containing protein</fullName>
    </recommendedName>
</protein>
<organism evidence="7 8">
    <name type="scientific">Roseovarius spongiae</name>
    <dbReference type="NCBI Taxonomy" id="2320272"/>
    <lineage>
        <taxon>Bacteria</taxon>
        <taxon>Pseudomonadati</taxon>
        <taxon>Pseudomonadota</taxon>
        <taxon>Alphaproteobacteria</taxon>
        <taxon>Rhodobacterales</taxon>
        <taxon>Roseobacteraceae</taxon>
        <taxon>Roseovarius</taxon>
    </lineage>
</organism>
<evidence type="ECO:0000256" key="4">
    <source>
        <dbReference type="ARBA" id="ARBA00023136"/>
    </source>
</evidence>
<proteinExistence type="predicted"/>
<keyword evidence="8" id="KW-1185">Reference proteome</keyword>
<evidence type="ECO:0000256" key="1">
    <source>
        <dbReference type="ARBA" id="ARBA00004141"/>
    </source>
</evidence>
<dbReference type="AlphaFoldDB" id="A0A3A8BAB3"/>
<evidence type="ECO:0000313" key="8">
    <source>
        <dbReference type="Proteomes" id="UP000281128"/>
    </source>
</evidence>
<dbReference type="EMBL" id="RAPE01000001">
    <property type="protein sequence ID" value="RKF16014.1"/>
    <property type="molecule type" value="Genomic_DNA"/>
</dbReference>
<evidence type="ECO:0000256" key="2">
    <source>
        <dbReference type="ARBA" id="ARBA00022692"/>
    </source>
</evidence>
<accession>A0A3A8BAB3</accession>
<sequence length="183" mass="19421">MGTLLLILGVALWAAAHLFKRLAPAARESMGDAGRGAVALAVLGSVALMVIGYRMADGAYFWGRTPAMVGLNNLLMLLSVYLFAVAGAKTALARRMRHPMLGAVKVWALAHLLVNGDTPSFILFGGLLAWAVAEVILINRAQPHWTPPPPASKRKEIIVLIAAIVVYLAIAAAHYALGYPVFG</sequence>
<evidence type="ECO:0000313" key="7">
    <source>
        <dbReference type="EMBL" id="RKF16014.1"/>
    </source>
</evidence>
<comment type="subcellular location">
    <subcellularLocation>
        <location evidence="1">Membrane</location>
        <topology evidence="1">Multi-pass membrane protein</topology>
    </subcellularLocation>
</comment>
<dbReference type="OrthoDB" id="5293641at2"/>
<gene>
    <name evidence="7" type="ORF">D6850_00090</name>
</gene>
<reference evidence="7 8" key="1">
    <citation type="submission" date="2018-09" db="EMBL/GenBank/DDBJ databases">
        <title>Roseovarius spongiae sp. nov., isolated from a marine sponge.</title>
        <authorList>
            <person name="Zhuang L."/>
            <person name="Luo L."/>
        </authorList>
    </citation>
    <scope>NUCLEOTIDE SEQUENCE [LARGE SCALE GENOMIC DNA]</scope>
    <source>
        <strain evidence="7 8">HN-E21</strain>
    </source>
</reference>
<feature type="domain" description="NnrU" evidence="6">
    <location>
        <begin position="5"/>
        <end position="178"/>
    </location>
</feature>
<evidence type="ECO:0000256" key="3">
    <source>
        <dbReference type="ARBA" id="ARBA00022989"/>
    </source>
</evidence>
<dbReference type="RefSeq" id="WP_121162933.1">
    <property type="nucleotide sequence ID" value="NZ_RAPE01000001.1"/>
</dbReference>
<dbReference type="Proteomes" id="UP000281128">
    <property type="component" value="Unassembled WGS sequence"/>
</dbReference>
<dbReference type="Pfam" id="PF07298">
    <property type="entry name" value="NnrU"/>
    <property type="match status" value="1"/>
</dbReference>
<keyword evidence="3 5" id="KW-1133">Transmembrane helix</keyword>
<feature type="transmembrane region" description="Helical" evidence="5">
    <location>
        <begin position="74"/>
        <end position="92"/>
    </location>
</feature>